<evidence type="ECO:0000313" key="6">
    <source>
        <dbReference type="EMBL" id="VEH08542.1"/>
    </source>
</evidence>
<dbReference type="GO" id="GO:0005524">
    <property type="term" value="F:ATP binding"/>
    <property type="evidence" value="ECO:0007669"/>
    <property type="project" value="UniProtKB-KW"/>
</dbReference>
<keyword evidence="3 6" id="KW-0067">ATP-binding</keyword>
<dbReference type="KEGG" id="cku:UL82_05455"/>
<keyword evidence="7" id="KW-1185">Reference proteome</keyword>
<dbReference type="PANTHER" id="PTHR43204">
    <property type="entry name" value="ABC TRANSPORTER I FAMILY MEMBER 6, CHLOROPLASTIC"/>
    <property type="match status" value="1"/>
</dbReference>
<name>A0A0F6TCY5_9CORY</name>
<reference evidence="5 7" key="1">
    <citation type="journal article" date="2015" name="Genome Announc.">
        <title>Complete Genome Sequence of Corynebacterium kutscheri DSM 20755, a Corynebacterial Type Strain with Remarkably Low G+C Content of Chromosomal DNA.</title>
        <authorList>
            <person name="Ruckert C."/>
            <person name="Albersmeier A."/>
            <person name="Winkler A."/>
            <person name="Tauch A."/>
        </authorList>
    </citation>
    <scope>NUCLEOTIDE SEQUENCE [LARGE SCALE GENOMIC DNA]</scope>
    <source>
        <strain evidence="5 7">DSM 20755</strain>
    </source>
</reference>
<keyword evidence="2" id="KW-0547">Nucleotide-binding</keyword>
<evidence type="ECO:0000259" key="4">
    <source>
        <dbReference type="PROSITE" id="PS50893"/>
    </source>
</evidence>
<dbReference type="InterPro" id="IPR010230">
    <property type="entry name" value="FeS-cluster_ATPase_SufC"/>
</dbReference>
<dbReference type="Proteomes" id="UP000271380">
    <property type="component" value="Chromosome"/>
</dbReference>
<reference evidence="6 8" key="2">
    <citation type="submission" date="2018-12" db="EMBL/GenBank/DDBJ databases">
        <authorList>
            <consortium name="Pathogen Informatics"/>
        </authorList>
    </citation>
    <scope>NUCLEOTIDE SEQUENCE [LARGE SCALE GENOMIC DNA]</scope>
    <source>
        <strain evidence="6 8">NCTC949</strain>
    </source>
</reference>
<gene>
    <name evidence="5" type="primary">yurY</name>
    <name evidence="6" type="ORF">NCTC949_01657</name>
    <name evidence="5" type="ORF">UL82_05455</name>
</gene>
<evidence type="ECO:0000256" key="1">
    <source>
        <dbReference type="ARBA" id="ARBA00006216"/>
    </source>
</evidence>
<evidence type="ECO:0000313" key="5">
    <source>
        <dbReference type="EMBL" id="AKE41266.1"/>
    </source>
</evidence>
<dbReference type="Pfam" id="PF00005">
    <property type="entry name" value="ABC_tran"/>
    <property type="match status" value="1"/>
</dbReference>
<dbReference type="OrthoDB" id="9806149at2"/>
<dbReference type="NCBIfam" id="TIGR01978">
    <property type="entry name" value="sufC"/>
    <property type="match status" value="1"/>
</dbReference>
<accession>A0A0F6TCY5</accession>
<dbReference type="PANTHER" id="PTHR43204:SF1">
    <property type="entry name" value="ABC TRANSPORTER I FAMILY MEMBER 6, CHLOROPLASTIC"/>
    <property type="match status" value="1"/>
</dbReference>
<feature type="domain" description="ABC transporter" evidence="4">
    <location>
        <begin position="4"/>
        <end position="251"/>
    </location>
</feature>
<dbReference type="InterPro" id="IPR003439">
    <property type="entry name" value="ABC_transporter-like_ATP-bd"/>
</dbReference>
<dbReference type="RefSeq" id="WP_046439461.1">
    <property type="nucleotide sequence ID" value="NZ_CP011312.1"/>
</dbReference>
<dbReference type="EMBL" id="LR134377">
    <property type="protein sequence ID" value="VEH08542.1"/>
    <property type="molecule type" value="Genomic_DNA"/>
</dbReference>
<dbReference type="SUPFAM" id="SSF52540">
    <property type="entry name" value="P-loop containing nucleoside triphosphate hydrolases"/>
    <property type="match status" value="1"/>
</dbReference>
<dbReference type="GO" id="GO:0016887">
    <property type="term" value="F:ATP hydrolysis activity"/>
    <property type="evidence" value="ECO:0007669"/>
    <property type="project" value="InterPro"/>
</dbReference>
<evidence type="ECO:0000313" key="7">
    <source>
        <dbReference type="Proteomes" id="UP000033457"/>
    </source>
</evidence>
<protein>
    <submittedName>
        <fullName evidence="6">ABC transporter involved in Fe-S cluster assembly ATP-binding protein</fullName>
    </submittedName>
    <submittedName>
        <fullName evidence="5">FeS assembly ATPase SufC</fullName>
    </submittedName>
</protein>
<organism evidence="5 7">
    <name type="scientific">Corynebacterium kutscheri</name>
    <dbReference type="NCBI Taxonomy" id="35755"/>
    <lineage>
        <taxon>Bacteria</taxon>
        <taxon>Bacillati</taxon>
        <taxon>Actinomycetota</taxon>
        <taxon>Actinomycetes</taxon>
        <taxon>Mycobacteriales</taxon>
        <taxon>Corynebacteriaceae</taxon>
        <taxon>Corynebacterium</taxon>
    </lineage>
</organism>
<evidence type="ECO:0000313" key="8">
    <source>
        <dbReference type="Proteomes" id="UP000271380"/>
    </source>
</evidence>
<dbReference type="InterPro" id="IPR027417">
    <property type="entry name" value="P-loop_NTPase"/>
</dbReference>
<comment type="similarity">
    <text evidence="1">Belongs to the ABC transporter superfamily. Ycf16 family.</text>
</comment>
<dbReference type="EMBL" id="CP011312">
    <property type="protein sequence ID" value="AKE41266.1"/>
    <property type="molecule type" value="Genomic_DNA"/>
</dbReference>
<dbReference type="STRING" id="35755.UL82_05455"/>
<dbReference type="HOGENOM" id="CLU_000604_48_1_11"/>
<evidence type="ECO:0000256" key="2">
    <source>
        <dbReference type="ARBA" id="ARBA00022741"/>
    </source>
</evidence>
<dbReference type="CDD" id="cd03217">
    <property type="entry name" value="ABC_FeS_Assembly"/>
    <property type="match status" value="1"/>
</dbReference>
<sequence length="251" mass="27764">MSTLEIRNLHAQVIPSDENAEPKPILKGVNLTINSGETHAIMGPNGSGKSTLSYTLSGHPRYEVTEGEVLLDGINLLELEVDERARAGLFLAMQYPTEIPGVSMANFLRSAATAVRGEAPKLREWVKEVREAQEKLHIDKAFAERSVNEGFSGGEKKRHEVLQLDLLKPKFAVMDETDSGLDVDALRIVSEGINRYQEETNGGILMITHYKRILNYVKPDFVHVFADGKIVTSGTAELADELEANGYDQFL</sequence>
<proteinExistence type="inferred from homology"/>
<dbReference type="AlphaFoldDB" id="A0A0F6TCY5"/>
<dbReference type="PROSITE" id="PS50893">
    <property type="entry name" value="ABC_TRANSPORTER_2"/>
    <property type="match status" value="1"/>
</dbReference>
<evidence type="ECO:0000256" key="3">
    <source>
        <dbReference type="ARBA" id="ARBA00022840"/>
    </source>
</evidence>
<dbReference type="Gene3D" id="3.40.50.300">
    <property type="entry name" value="P-loop containing nucleotide triphosphate hydrolases"/>
    <property type="match status" value="1"/>
</dbReference>
<dbReference type="Proteomes" id="UP000033457">
    <property type="component" value="Chromosome"/>
</dbReference>